<keyword evidence="3" id="KW-1185">Reference proteome</keyword>
<feature type="transmembrane region" description="Helical" evidence="1">
    <location>
        <begin position="12"/>
        <end position="34"/>
    </location>
</feature>
<dbReference type="Proteomes" id="UP001139158">
    <property type="component" value="Unassembled WGS sequence"/>
</dbReference>
<feature type="transmembrane region" description="Helical" evidence="1">
    <location>
        <begin position="97"/>
        <end position="115"/>
    </location>
</feature>
<keyword evidence="1" id="KW-0812">Transmembrane</keyword>
<dbReference type="EMBL" id="JAJFZV010000020">
    <property type="protein sequence ID" value="MCC3299710.1"/>
    <property type="molecule type" value="Genomic_DNA"/>
</dbReference>
<gene>
    <name evidence="2" type="ORF">LJ757_18105</name>
</gene>
<sequence>MPRSSTPSRIGADLYARAVAFIIGAILMLAFMSASSPAPSNSIIESVLLVALAVCQAGAAVSALGLLGRDLQITGITALGAEALVLIGLFNNSLTAAGIYVLLCQGLSIAGIALIRHASRRQPSPEPASLPRLVPAH</sequence>
<reference evidence="2" key="1">
    <citation type="submission" date="2021-10" db="EMBL/GenBank/DDBJ databases">
        <title>Novel species in genus Arthrobacter.</title>
        <authorList>
            <person name="Liu Y."/>
        </authorList>
    </citation>
    <scope>NUCLEOTIDE SEQUENCE</scope>
    <source>
        <strain evidence="2">Zg-Y453</strain>
    </source>
</reference>
<accession>A0A9X1SDJ3</accession>
<proteinExistence type="predicted"/>
<evidence type="ECO:0000256" key="1">
    <source>
        <dbReference type="SAM" id="Phobius"/>
    </source>
</evidence>
<keyword evidence="1" id="KW-0472">Membrane</keyword>
<feature type="transmembrane region" description="Helical" evidence="1">
    <location>
        <begin position="46"/>
        <end position="66"/>
    </location>
</feature>
<protein>
    <submittedName>
        <fullName evidence="2">Uncharacterized protein</fullName>
    </submittedName>
</protein>
<evidence type="ECO:0000313" key="3">
    <source>
        <dbReference type="Proteomes" id="UP001139158"/>
    </source>
</evidence>
<keyword evidence="1" id="KW-1133">Transmembrane helix</keyword>
<name>A0A9X1SDJ3_9MICC</name>
<organism evidence="2 3">
    <name type="scientific">Arthrobacter caoxuetaonis</name>
    <dbReference type="NCBI Taxonomy" id="2886935"/>
    <lineage>
        <taxon>Bacteria</taxon>
        <taxon>Bacillati</taxon>
        <taxon>Actinomycetota</taxon>
        <taxon>Actinomycetes</taxon>
        <taxon>Micrococcales</taxon>
        <taxon>Micrococcaceae</taxon>
        <taxon>Arthrobacter</taxon>
    </lineage>
</organism>
<dbReference type="AlphaFoldDB" id="A0A9X1SDJ3"/>
<comment type="caution">
    <text evidence="2">The sequence shown here is derived from an EMBL/GenBank/DDBJ whole genome shotgun (WGS) entry which is preliminary data.</text>
</comment>
<dbReference type="RefSeq" id="WP_227897696.1">
    <property type="nucleotide sequence ID" value="NZ_CP099467.1"/>
</dbReference>
<evidence type="ECO:0000313" key="2">
    <source>
        <dbReference type="EMBL" id="MCC3299710.1"/>
    </source>
</evidence>